<evidence type="ECO:0000256" key="2">
    <source>
        <dbReference type="ARBA" id="ARBA00022670"/>
    </source>
</evidence>
<dbReference type="Proteomes" id="UP000566819">
    <property type="component" value="Unassembled WGS sequence"/>
</dbReference>
<evidence type="ECO:0000313" key="7">
    <source>
        <dbReference type="EMBL" id="KAF4628018.1"/>
    </source>
</evidence>
<evidence type="ECO:0000256" key="3">
    <source>
        <dbReference type="ARBA" id="ARBA00022801"/>
    </source>
</evidence>
<evidence type="ECO:0000256" key="4">
    <source>
        <dbReference type="ARBA" id="ARBA00022807"/>
    </source>
</evidence>
<proteinExistence type="inferred from homology"/>
<keyword evidence="3" id="KW-0378">Hydrolase</keyword>
<dbReference type="GO" id="GO:0016926">
    <property type="term" value="P:protein desumoylation"/>
    <property type="evidence" value="ECO:0007669"/>
    <property type="project" value="TreeGrafter"/>
</dbReference>
<dbReference type="GO" id="GO:0005634">
    <property type="term" value="C:nucleus"/>
    <property type="evidence" value="ECO:0007669"/>
    <property type="project" value="TreeGrafter"/>
</dbReference>
<organism evidence="7 8">
    <name type="scientific">Cudoniella acicularis</name>
    <dbReference type="NCBI Taxonomy" id="354080"/>
    <lineage>
        <taxon>Eukaryota</taxon>
        <taxon>Fungi</taxon>
        <taxon>Dikarya</taxon>
        <taxon>Ascomycota</taxon>
        <taxon>Pezizomycotina</taxon>
        <taxon>Leotiomycetes</taxon>
        <taxon>Helotiales</taxon>
        <taxon>Tricladiaceae</taxon>
        <taxon>Cudoniella</taxon>
    </lineage>
</organism>
<feature type="compositionally biased region" description="Low complexity" evidence="5">
    <location>
        <begin position="88"/>
        <end position="104"/>
    </location>
</feature>
<dbReference type="GO" id="GO:0006508">
    <property type="term" value="P:proteolysis"/>
    <property type="evidence" value="ECO:0007669"/>
    <property type="project" value="UniProtKB-KW"/>
</dbReference>
<dbReference type="PANTHER" id="PTHR12606">
    <property type="entry name" value="SENTRIN/SUMO-SPECIFIC PROTEASE"/>
    <property type="match status" value="1"/>
</dbReference>
<dbReference type="InterPro" id="IPR003653">
    <property type="entry name" value="Peptidase_C48_C"/>
</dbReference>
<protein>
    <recommendedName>
        <fullName evidence="6">Ubiquitin-like protease family profile domain-containing protein</fullName>
    </recommendedName>
</protein>
<reference evidence="7 8" key="1">
    <citation type="submission" date="2020-03" db="EMBL/GenBank/DDBJ databases">
        <title>Draft Genome Sequence of Cudoniella acicularis.</title>
        <authorList>
            <person name="Buettner E."/>
            <person name="Kellner H."/>
        </authorList>
    </citation>
    <scope>NUCLEOTIDE SEQUENCE [LARGE SCALE GENOMIC DNA]</scope>
    <source>
        <strain evidence="7 8">DSM 108380</strain>
    </source>
</reference>
<dbReference type="Pfam" id="PF02902">
    <property type="entry name" value="Peptidase_C48"/>
    <property type="match status" value="1"/>
</dbReference>
<sequence length="454" mass="51263">MGSIYSTLSRFGSWLSSWVAPESYTNIPATNDDVTNTHVVFPQSLAENSQPLKRPKIGDWEEPHREQRGEPRKAPRKEQRDGGEDHASNSSPSSPSSPPTISRPLDTISTASIAQHPHRPNSLGKNQVRIDMGGRNSSDLDLAQRMEKLLNQPGEQNEDKQFSPSGYMQEKRARLAKERKIREKKEAILAARAQRLTRRFPSQALVEPLSPAWEDKVNRILHMGNHEQIITTSIGGTELRIKDFATLLGNRSWLNDEIINTYIEWIVDAANKAAIADAKELGERSSTVPKFIAHNSFFWNNLKKKGPESTAGLMRRKKAPGDKLLEVDSVFVPICRGNHWTIGTVRPVAKTIEYFDSMGGGSQDFVREMRGWLKFQLGNSYIEEEWTVPRTGCARQNNGYDCGVFVCTNAFCVTMGLDTWCYKERDMTQQRRNIAALLINRGFVGDFSWDKVGR</sequence>
<dbReference type="PANTHER" id="PTHR12606:SF141">
    <property type="entry name" value="GH15225P-RELATED"/>
    <property type="match status" value="1"/>
</dbReference>
<dbReference type="PROSITE" id="PS50600">
    <property type="entry name" value="ULP_PROTEASE"/>
    <property type="match status" value="1"/>
</dbReference>
<feature type="compositionally biased region" description="Basic and acidic residues" evidence="5">
    <location>
        <begin position="56"/>
        <end position="87"/>
    </location>
</feature>
<keyword evidence="4" id="KW-0788">Thiol protease</keyword>
<evidence type="ECO:0000259" key="6">
    <source>
        <dbReference type="PROSITE" id="PS50600"/>
    </source>
</evidence>
<dbReference type="Gene3D" id="3.40.395.10">
    <property type="entry name" value="Adenoviral Proteinase, Chain A"/>
    <property type="match status" value="1"/>
</dbReference>
<comment type="caution">
    <text evidence="7">The sequence shown here is derived from an EMBL/GenBank/DDBJ whole genome shotgun (WGS) entry which is preliminary data.</text>
</comment>
<dbReference type="EMBL" id="JAAMPI010000873">
    <property type="protein sequence ID" value="KAF4628018.1"/>
    <property type="molecule type" value="Genomic_DNA"/>
</dbReference>
<dbReference type="InterPro" id="IPR038765">
    <property type="entry name" value="Papain-like_cys_pep_sf"/>
</dbReference>
<evidence type="ECO:0000313" key="8">
    <source>
        <dbReference type="Proteomes" id="UP000566819"/>
    </source>
</evidence>
<evidence type="ECO:0000256" key="5">
    <source>
        <dbReference type="SAM" id="MobiDB-lite"/>
    </source>
</evidence>
<feature type="domain" description="Ubiquitin-like protease family profile" evidence="6">
    <location>
        <begin position="237"/>
        <end position="413"/>
    </location>
</feature>
<feature type="region of interest" description="Disordered" evidence="5">
    <location>
        <begin position="42"/>
        <end position="137"/>
    </location>
</feature>
<evidence type="ECO:0000256" key="1">
    <source>
        <dbReference type="ARBA" id="ARBA00005234"/>
    </source>
</evidence>
<name>A0A8H4VZ15_9HELO</name>
<dbReference type="SUPFAM" id="SSF54001">
    <property type="entry name" value="Cysteine proteinases"/>
    <property type="match status" value="1"/>
</dbReference>
<comment type="similarity">
    <text evidence="1">Belongs to the peptidase C48 family.</text>
</comment>
<accession>A0A8H4VZ15</accession>
<dbReference type="GO" id="GO:0016929">
    <property type="term" value="F:deSUMOylase activity"/>
    <property type="evidence" value="ECO:0007669"/>
    <property type="project" value="TreeGrafter"/>
</dbReference>
<dbReference type="OrthoDB" id="1939479at2759"/>
<gene>
    <name evidence="7" type="ORF">G7Y89_g10128</name>
</gene>
<keyword evidence="8" id="KW-1185">Reference proteome</keyword>
<dbReference type="AlphaFoldDB" id="A0A8H4VZ15"/>
<keyword evidence="2" id="KW-0645">Protease</keyword>